<feature type="binding site" evidence="10">
    <location>
        <begin position="145"/>
        <end position="149"/>
    </location>
    <ligand>
        <name>GMP</name>
        <dbReference type="ChEBI" id="CHEBI:58115"/>
    </ligand>
</feature>
<evidence type="ECO:0000256" key="7">
    <source>
        <dbReference type="ARBA" id="ARBA00023211"/>
    </source>
</evidence>
<keyword evidence="2 12" id="KW-0436">Ligase</keyword>
<dbReference type="InterPro" id="IPR052915">
    <property type="entry name" value="RtcB-like"/>
</dbReference>
<evidence type="ECO:0000256" key="5">
    <source>
        <dbReference type="ARBA" id="ARBA00022800"/>
    </source>
</evidence>
<dbReference type="InterPro" id="IPR036025">
    <property type="entry name" value="RtcB-like_sf"/>
</dbReference>
<comment type="cofactor">
    <cofactor evidence="11">
        <name>Mn(2+)</name>
        <dbReference type="ChEBI" id="CHEBI:29035"/>
    </cofactor>
    <text evidence="11">Binds 2 manganese ions per subunit.</text>
</comment>
<evidence type="ECO:0000313" key="12">
    <source>
        <dbReference type="EMBL" id="PIR13910.1"/>
    </source>
</evidence>
<keyword evidence="5" id="KW-0692">RNA repair</keyword>
<protein>
    <recommendedName>
        <fullName evidence="1">3'-phosphate/5'-hydroxy nucleic acid ligase</fullName>
        <ecNumber evidence="1">6.5.1.8</ecNumber>
    </recommendedName>
</protein>
<keyword evidence="4 10" id="KW-0547">Nucleotide-binding</keyword>
<feature type="binding site" evidence="10">
    <location>
        <begin position="317"/>
        <end position="320"/>
    </location>
    <ligand>
        <name>GMP</name>
        <dbReference type="ChEBI" id="CHEBI:58115"/>
    </ligand>
</feature>
<dbReference type="Pfam" id="PF01139">
    <property type="entry name" value="RtcB"/>
    <property type="match status" value="2"/>
</dbReference>
<evidence type="ECO:0000256" key="8">
    <source>
        <dbReference type="ARBA" id="ARBA00047746"/>
    </source>
</evidence>
<dbReference type="Gene3D" id="3.90.1860.10">
    <property type="entry name" value="tRNA-splicing ligase RtcB"/>
    <property type="match status" value="1"/>
</dbReference>
<feature type="binding site" evidence="11">
    <location>
        <position position="172"/>
    </location>
    <ligand>
        <name>Mn(2+)</name>
        <dbReference type="ChEBI" id="CHEBI:29035"/>
        <label>2</label>
    </ligand>
</feature>
<feature type="binding site" evidence="10">
    <location>
        <begin position="285"/>
        <end position="286"/>
    </location>
    <ligand>
        <name>GMP</name>
        <dbReference type="ChEBI" id="CHEBI:58115"/>
    </ligand>
</feature>
<evidence type="ECO:0000256" key="3">
    <source>
        <dbReference type="ARBA" id="ARBA00022723"/>
    </source>
</evidence>
<organism evidence="12 13">
    <name type="scientific">Candidatus Falkowbacteria bacterium CG11_big_fil_rev_8_21_14_0_20_39_10</name>
    <dbReference type="NCBI Taxonomy" id="1974570"/>
    <lineage>
        <taxon>Bacteria</taxon>
        <taxon>Candidatus Falkowiibacteriota</taxon>
    </lineage>
</organism>
<dbReference type="PANTHER" id="PTHR43749">
    <property type="entry name" value="RNA-SPLICING LIGASE RTCB"/>
    <property type="match status" value="1"/>
</dbReference>
<feature type="active site" description="GMP-histidine intermediate" evidence="9">
    <location>
        <position position="341"/>
    </location>
</feature>
<evidence type="ECO:0000256" key="10">
    <source>
        <dbReference type="PIRSR" id="PIRSR601233-2"/>
    </source>
</evidence>
<proteinExistence type="predicted"/>
<keyword evidence="6 10" id="KW-0342">GTP-binding</keyword>
<evidence type="ECO:0000256" key="2">
    <source>
        <dbReference type="ARBA" id="ARBA00022598"/>
    </source>
</evidence>
<dbReference type="GO" id="GO:0030145">
    <property type="term" value="F:manganese ion binding"/>
    <property type="evidence" value="ECO:0007669"/>
    <property type="project" value="TreeGrafter"/>
</dbReference>
<dbReference type="SUPFAM" id="SSF103365">
    <property type="entry name" value="Hypothetical protein PH1602"/>
    <property type="match status" value="1"/>
</dbReference>
<dbReference type="GO" id="GO:0005525">
    <property type="term" value="F:GTP binding"/>
    <property type="evidence" value="ECO:0007669"/>
    <property type="project" value="UniProtKB-KW"/>
</dbReference>
<evidence type="ECO:0000256" key="1">
    <source>
        <dbReference type="ARBA" id="ARBA00012726"/>
    </source>
</evidence>
<gene>
    <name evidence="12" type="ORF">COV49_00655</name>
</gene>
<evidence type="ECO:0000256" key="9">
    <source>
        <dbReference type="PIRSR" id="PIRSR601233-1"/>
    </source>
</evidence>
<name>A0A2M6KA57_9BACT</name>
<evidence type="ECO:0000256" key="4">
    <source>
        <dbReference type="ARBA" id="ARBA00022741"/>
    </source>
</evidence>
<dbReference type="GO" id="GO:0170057">
    <property type="term" value="F:RNA ligase (GTP) activity"/>
    <property type="evidence" value="ECO:0007669"/>
    <property type="project" value="UniProtKB-EC"/>
</dbReference>
<dbReference type="GO" id="GO:0006281">
    <property type="term" value="P:DNA repair"/>
    <property type="evidence" value="ECO:0007669"/>
    <property type="project" value="TreeGrafter"/>
</dbReference>
<feature type="binding site" evidence="10">
    <location>
        <begin position="341"/>
        <end position="344"/>
    </location>
    <ligand>
        <name>GMP</name>
        <dbReference type="ChEBI" id="CHEBI:58115"/>
    </ligand>
</feature>
<feature type="binding site" evidence="11">
    <location>
        <position position="285"/>
    </location>
    <ligand>
        <name>Mn(2+)</name>
        <dbReference type="ChEBI" id="CHEBI:29035"/>
        <label>2</label>
    </ligand>
</feature>
<feature type="binding site" evidence="11">
    <location>
        <position position="146"/>
    </location>
    <ligand>
        <name>Mn(2+)</name>
        <dbReference type="ChEBI" id="CHEBI:29035"/>
        <label>1</label>
    </ligand>
</feature>
<dbReference type="AlphaFoldDB" id="A0A2M6KA57"/>
<sequence>MKIIKSEKIPIKMWLDKIEPDALKQAKNIANLRGAFHHIAIMPDAHVGYGMPIGGVLATRDIIVPNAVGVDIGCGMVAVKTSIQEINRPTLKQVLEKLRKTIPTGFNHHKQPQDWEGFSRAPDVPIIRQELKSARRQIGTLGGGNHFLEVLQEADDKKHNLKSNKNIWLMLHSGSRNFGLKVASAYHKKAVLYCQNKNIKIPDRELAFIEIKSKEGQEYWQAMNYCLEFAAANRRLMMERFMAIFQDIIGCEFINFNKEHDQEYPTPTLPFARRGSEGISVCIHHNYASEEEHFSEKVIVHRKGATSANAGQLGIVPGSMGTPSYIIEGLGNQESFMSSAHGAGRQMGRKEANRRLNEKQAEEAIKGVLFGRWHGKFDEAPQAYKDIEEVIDKQIDLARPIVKLKPKMVMIGN</sequence>
<evidence type="ECO:0000313" key="13">
    <source>
        <dbReference type="Proteomes" id="UP000230869"/>
    </source>
</evidence>
<dbReference type="EC" id="6.5.1.8" evidence="1"/>
<dbReference type="GO" id="GO:0003909">
    <property type="term" value="F:DNA ligase activity"/>
    <property type="evidence" value="ECO:0007669"/>
    <property type="project" value="TreeGrafter"/>
</dbReference>
<dbReference type="GO" id="GO:0042245">
    <property type="term" value="P:RNA repair"/>
    <property type="evidence" value="ECO:0007669"/>
    <property type="project" value="UniProtKB-KW"/>
</dbReference>
<dbReference type="Proteomes" id="UP000230869">
    <property type="component" value="Unassembled WGS sequence"/>
</dbReference>
<evidence type="ECO:0000256" key="11">
    <source>
        <dbReference type="PIRSR" id="PIRSR601233-3"/>
    </source>
</evidence>
<dbReference type="GO" id="GO:0006396">
    <property type="term" value="P:RNA processing"/>
    <property type="evidence" value="ECO:0007669"/>
    <property type="project" value="InterPro"/>
</dbReference>
<comment type="catalytic activity">
    <reaction evidence="8">
        <text>a 3'-end 3'-phospho-ribonucleotide-RNA + a 5'-end dephospho-ribonucleoside-RNA + GTP = a ribonucleotidyl-ribonucleotide-RNA + GMP + diphosphate</text>
        <dbReference type="Rhea" id="RHEA:68076"/>
        <dbReference type="Rhea" id="RHEA-COMP:10463"/>
        <dbReference type="Rhea" id="RHEA-COMP:13936"/>
        <dbReference type="Rhea" id="RHEA-COMP:17355"/>
        <dbReference type="ChEBI" id="CHEBI:33019"/>
        <dbReference type="ChEBI" id="CHEBI:37565"/>
        <dbReference type="ChEBI" id="CHEBI:58115"/>
        <dbReference type="ChEBI" id="CHEBI:83062"/>
        <dbReference type="ChEBI" id="CHEBI:138284"/>
        <dbReference type="ChEBI" id="CHEBI:173118"/>
        <dbReference type="EC" id="6.5.1.8"/>
    </reaction>
</comment>
<dbReference type="InterPro" id="IPR001233">
    <property type="entry name" value="RtcB"/>
</dbReference>
<keyword evidence="3 11" id="KW-0479">Metal-binding</keyword>
<feature type="binding site" evidence="10">
    <location>
        <position position="324"/>
    </location>
    <ligand>
        <name>GMP</name>
        <dbReference type="ChEBI" id="CHEBI:58115"/>
    </ligand>
</feature>
<evidence type="ECO:0000256" key="6">
    <source>
        <dbReference type="ARBA" id="ARBA00023134"/>
    </source>
</evidence>
<reference evidence="12 13" key="1">
    <citation type="submission" date="2017-09" db="EMBL/GenBank/DDBJ databases">
        <title>Depth-based differentiation of microbial function through sediment-hosted aquifers and enrichment of novel symbionts in the deep terrestrial subsurface.</title>
        <authorList>
            <person name="Probst A.J."/>
            <person name="Ladd B."/>
            <person name="Jarett J.K."/>
            <person name="Geller-Mcgrath D.E."/>
            <person name="Sieber C.M."/>
            <person name="Emerson J.B."/>
            <person name="Anantharaman K."/>
            <person name="Thomas B.C."/>
            <person name="Malmstrom R."/>
            <person name="Stieglmeier M."/>
            <person name="Klingl A."/>
            <person name="Woyke T."/>
            <person name="Ryan C.M."/>
            <person name="Banfield J.F."/>
        </authorList>
    </citation>
    <scope>NUCLEOTIDE SEQUENCE [LARGE SCALE GENOMIC DNA]</scope>
    <source>
        <strain evidence="12">CG11_big_fil_rev_8_21_14_0_20_39_10</strain>
    </source>
</reference>
<dbReference type="PANTHER" id="PTHR43749:SF2">
    <property type="entry name" value="RNA-SPLICING LIGASE RTCB"/>
    <property type="match status" value="1"/>
</dbReference>
<accession>A0A2M6KA57</accession>
<dbReference type="EMBL" id="PCWW01000011">
    <property type="protein sequence ID" value="PIR13910.1"/>
    <property type="molecule type" value="Genomic_DNA"/>
</dbReference>
<keyword evidence="7 11" id="KW-0464">Manganese</keyword>
<comment type="caution">
    <text evidence="12">The sequence shown here is derived from an EMBL/GenBank/DDBJ whole genome shotgun (WGS) entry which is preliminary data.</text>
</comment>
<feature type="binding site" evidence="11">
    <location>
        <position position="71"/>
    </location>
    <ligand>
        <name>Mn(2+)</name>
        <dbReference type="ChEBI" id="CHEBI:29035"/>
        <label>1</label>
    </ligand>
</feature>